<dbReference type="Proteomes" id="UP000828390">
    <property type="component" value="Unassembled WGS sequence"/>
</dbReference>
<dbReference type="PANTHER" id="PTHR12289:SF41">
    <property type="entry name" value="FAILED AXON CONNECTIONS-RELATED"/>
    <property type="match status" value="1"/>
</dbReference>
<feature type="domain" description="Metaxin glutathione S-transferase" evidence="2">
    <location>
        <begin position="184"/>
        <end position="247"/>
    </location>
</feature>
<dbReference type="InterPro" id="IPR036249">
    <property type="entry name" value="Thioredoxin-like_sf"/>
</dbReference>
<organism evidence="4 5">
    <name type="scientific">Dreissena polymorpha</name>
    <name type="common">Zebra mussel</name>
    <name type="synonym">Mytilus polymorpha</name>
    <dbReference type="NCBI Taxonomy" id="45954"/>
    <lineage>
        <taxon>Eukaryota</taxon>
        <taxon>Metazoa</taxon>
        <taxon>Spiralia</taxon>
        <taxon>Lophotrochozoa</taxon>
        <taxon>Mollusca</taxon>
        <taxon>Bivalvia</taxon>
        <taxon>Autobranchia</taxon>
        <taxon>Heteroconchia</taxon>
        <taxon>Euheterodonta</taxon>
        <taxon>Imparidentia</taxon>
        <taxon>Neoheterodontei</taxon>
        <taxon>Myida</taxon>
        <taxon>Dreissenoidea</taxon>
        <taxon>Dreissenidae</taxon>
        <taxon>Dreissena</taxon>
    </lineage>
</organism>
<reference evidence="4" key="2">
    <citation type="submission" date="2020-11" db="EMBL/GenBank/DDBJ databases">
        <authorList>
            <person name="McCartney M.A."/>
            <person name="Auch B."/>
            <person name="Kono T."/>
            <person name="Mallez S."/>
            <person name="Becker A."/>
            <person name="Gohl D.M."/>
            <person name="Silverstein K.A.T."/>
            <person name="Koren S."/>
            <person name="Bechman K.B."/>
            <person name="Herman A."/>
            <person name="Abrahante J.E."/>
            <person name="Garbe J."/>
        </authorList>
    </citation>
    <scope>NUCLEOTIDE SEQUENCE</scope>
    <source>
        <strain evidence="4">Duluth1</strain>
        <tissue evidence="4">Whole animal</tissue>
    </source>
</reference>
<dbReference type="SFLD" id="SFLDG01200">
    <property type="entry name" value="SUF1.1"/>
    <property type="match status" value="2"/>
</dbReference>
<dbReference type="Gene3D" id="1.20.1050.10">
    <property type="match status" value="1"/>
</dbReference>
<dbReference type="InterPro" id="IPR040079">
    <property type="entry name" value="Glutathione_S-Trfase"/>
</dbReference>
<comment type="caution">
    <text evidence="4">The sequence shown here is derived from an EMBL/GenBank/DDBJ whole genome shotgun (WGS) entry which is preliminary data.</text>
</comment>
<dbReference type="EMBL" id="JAIWYP010000014">
    <property type="protein sequence ID" value="KAH3712924.1"/>
    <property type="molecule type" value="Genomic_DNA"/>
</dbReference>
<evidence type="ECO:0000259" key="3">
    <source>
        <dbReference type="Pfam" id="PF17172"/>
    </source>
</evidence>
<dbReference type="Pfam" id="PF17172">
    <property type="entry name" value="GST_N_4"/>
    <property type="match status" value="1"/>
</dbReference>
<comment type="similarity">
    <text evidence="1">Belongs to the FAX family.</text>
</comment>
<dbReference type="SFLD" id="SFLDS00019">
    <property type="entry name" value="Glutathione_Transferase_(cytos"/>
    <property type="match status" value="2"/>
</dbReference>
<gene>
    <name evidence="4" type="ORF">DPMN_072684</name>
</gene>
<evidence type="ECO:0000313" key="4">
    <source>
        <dbReference type="EMBL" id="KAH3712924.1"/>
    </source>
</evidence>
<reference evidence="4" key="1">
    <citation type="journal article" date="2019" name="bioRxiv">
        <title>The Genome of the Zebra Mussel, Dreissena polymorpha: A Resource for Invasive Species Research.</title>
        <authorList>
            <person name="McCartney M.A."/>
            <person name="Auch B."/>
            <person name="Kono T."/>
            <person name="Mallez S."/>
            <person name="Zhang Y."/>
            <person name="Obille A."/>
            <person name="Becker A."/>
            <person name="Abrahante J.E."/>
            <person name="Garbe J."/>
            <person name="Badalamenti J.P."/>
            <person name="Herman A."/>
            <person name="Mangelson H."/>
            <person name="Liachko I."/>
            <person name="Sullivan S."/>
            <person name="Sone E.D."/>
            <person name="Koren S."/>
            <person name="Silverstein K.A.T."/>
            <person name="Beckman K.B."/>
            <person name="Gohl D.M."/>
        </authorList>
    </citation>
    <scope>NUCLEOTIDE SEQUENCE</scope>
    <source>
        <strain evidence="4">Duluth1</strain>
        <tissue evidence="4">Whole animal</tissue>
    </source>
</reference>
<dbReference type="InterPro" id="IPR033468">
    <property type="entry name" value="Metaxin_GST"/>
</dbReference>
<evidence type="ECO:0000259" key="2">
    <source>
        <dbReference type="Pfam" id="PF17171"/>
    </source>
</evidence>
<dbReference type="PANTHER" id="PTHR12289">
    <property type="entry name" value="METAXIN RELATED"/>
    <property type="match status" value="1"/>
</dbReference>
<feature type="domain" description="Thioredoxin-like fold" evidence="3">
    <location>
        <begin position="33"/>
        <end position="115"/>
    </location>
</feature>
<dbReference type="InterPro" id="IPR026928">
    <property type="entry name" value="FAX/IsoI-like"/>
</dbReference>
<dbReference type="CDD" id="cd03193">
    <property type="entry name" value="GST_C_Metaxin"/>
    <property type="match status" value="1"/>
</dbReference>
<protein>
    <submittedName>
        <fullName evidence="4">Uncharacterized protein</fullName>
    </submittedName>
</protein>
<evidence type="ECO:0000313" key="5">
    <source>
        <dbReference type="Proteomes" id="UP000828390"/>
    </source>
</evidence>
<dbReference type="SUPFAM" id="SSF52833">
    <property type="entry name" value="Thioredoxin-like"/>
    <property type="match status" value="1"/>
</dbReference>
<dbReference type="InterPro" id="IPR036282">
    <property type="entry name" value="Glutathione-S-Trfase_C_sf"/>
</dbReference>
<dbReference type="Pfam" id="PF17171">
    <property type="entry name" value="GST_C_6"/>
    <property type="match status" value="1"/>
</dbReference>
<dbReference type="SFLD" id="SFLDG01180">
    <property type="entry name" value="SUF1"/>
    <property type="match status" value="2"/>
</dbReference>
<dbReference type="InterPro" id="IPR050931">
    <property type="entry name" value="Mito_Protein_Transport_Metaxin"/>
</dbReference>
<dbReference type="AlphaFoldDB" id="A0A9D4BXR6"/>
<sequence>MGKSRQCGKDYPADTVILHQFPRGPRAPSMSGFCLKLETFLRMTNIPFKNELGYKTGPKDKSPWIEYNGATMGDSQMIMEYLSEKCQVDLDKHLSDHQKALGRAIRVLAEDHMYWWAIRVLAEDHMYWLVLLERWVYHRAETKAEKLTKLPSLFVWEIGRRTNNQAHAQGLGRHTQPEVERLLREDLKAISDFLGDKKFLFGDDACAVDCAVFGQLCQVMWHVPSAVTAKAYLEESLPNLKSYVERMRTAYWPDWDECVTDCFTKEPTK</sequence>
<dbReference type="SUPFAM" id="SSF47616">
    <property type="entry name" value="GST C-terminal domain-like"/>
    <property type="match status" value="1"/>
</dbReference>
<dbReference type="GO" id="GO:0005737">
    <property type="term" value="C:cytoplasm"/>
    <property type="evidence" value="ECO:0007669"/>
    <property type="project" value="TreeGrafter"/>
</dbReference>
<accession>A0A9D4BXR6</accession>
<name>A0A9D4BXR6_DREPO</name>
<keyword evidence="5" id="KW-1185">Reference proteome</keyword>
<proteinExistence type="inferred from homology"/>
<dbReference type="InterPro" id="IPR012336">
    <property type="entry name" value="Thioredoxin-like_fold"/>
</dbReference>
<evidence type="ECO:0000256" key="1">
    <source>
        <dbReference type="ARBA" id="ARBA00006475"/>
    </source>
</evidence>